<reference evidence="2" key="2">
    <citation type="submission" date="2015-01" db="EMBL/GenBank/DDBJ databases">
        <title>Evolutionary Origins and Diversification of the Mycorrhizal Mutualists.</title>
        <authorList>
            <consortium name="DOE Joint Genome Institute"/>
            <consortium name="Mycorrhizal Genomics Consortium"/>
            <person name="Kohler A."/>
            <person name="Kuo A."/>
            <person name="Nagy L.G."/>
            <person name="Floudas D."/>
            <person name="Copeland A."/>
            <person name="Barry K.W."/>
            <person name="Cichocki N."/>
            <person name="Veneault-Fourrey C."/>
            <person name="LaButti K."/>
            <person name="Lindquist E.A."/>
            <person name="Lipzen A."/>
            <person name="Lundell T."/>
            <person name="Morin E."/>
            <person name="Murat C."/>
            <person name="Riley R."/>
            <person name="Ohm R."/>
            <person name="Sun H."/>
            <person name="Tunlid A."/>
            <person name="Henrissat B."/>
            <person name="Grigoriev I.V."/>
            <person name="Hibbett D.S."/>
            <person name="Martin F."/>
        </authorList>
    </citation>
    <scope>NUCLEOTIDE SEQUENCE [LARGE SCALE GENOMIC DNA]</scope>
    <source>
        <strain evidence="2">UH-Slu-Lm8-n1</strain>
    </source>
</reference>
<evidence type="ECO:0000313" key="1">
    <source>
        <dbReference type="EMBL" id="KIK43242.1"/>
    </source>
</evidence>
<accession>A0A0D0BA73</accession>
<dbReference type="Proteomes" id="UP000054485">
    <property type="component" value="Unassembled WGS sequence"/>
</dbReference>
<evidence type="ECO:0000313" key="2">
    <source>
        <dbReference type="Proteomes" id="UP000054485"/>
    </source>
</evidence>
<dbReference type="InParanoid" id="A0A0D0BA73"/>
<dbReference type="HOGENOM" id="CLU_834640_0_0_1"/>
<name>A0A0D0BA73_9AGAM</name>
<gene>
    <name evidence="1" type="ORF">CY34DRAFT_106512</name>
</gene>
<sequence>MVPLAQWAQDLDASAVYKRLRDNFGACCQKEVLYVKYGKAMAHLCSQSVKIDPILLRKFGWDCWGGRSRFIRDAFMAGRDAYRRMTQEGNASHRANVRTALRTMAVHGLDQRLSLPDSEELIWNDDSMPQGVNAQLLDSLSRALFNAVRPSRRTDHYNESDTPFHEERDGRYINLIFSLAKNGEWRQRLIHDGHLQRCIDLVDEVSRTYPSESYLPGFYLPAIIGRINPDTTLSTTQKKSLRQLVEKTWRAHIYRNDDDYVDAIPALVTATKLIFQQEMWLATEARGALEYIQEQQTTLVNNGVAQATVDAALSSLEDFHEKLQSVHVLDLRNKP</sequence>
<keyword evidence="2" id="KW-1185">Reference proteome</keyword>
<protein>
    <submittedName>
        <fullName evidence="1">Uncharacterized protein</fullName>
    </submittedName>
</protein>
<organism evidence="1 2">
    <name type="scientific">Suillus luteus UH-Slu-Lm8-n1</name>
    <dbReference type="NCBI Taxonomy" id="930992"/>
    <lineage>
        <taxon>Eukaryota</taxon>
        <taxon>Fungi</taxon>
        <taxon>Dikarya</taxon>
        <taxon>Basidiomycota</taxon>
        <taxon>Agaricomycotina</taxon>
        <taxon>Agaricomycetes</taxon>
        <taxon>Agaricomycetidae</taxon>
        <taxon>Boletales</taxon>
        <taxon>Suillineae</taxon>
        <taxon>Suillaceae</taxon>
        <taxon>Suillus</taxon>
    </lineage>
</organism>
<reference evidence="1 2" key="1">
    <citation type="submission" date="2014-04" db="EMBL/GenBank/DDBJ databases">
        <authorList>
            <consortium name="DOE Joint Genome Institute"/>
            <person name="Kuo A."/>
            <person name="Ruytinx J."/>
            <person name="Rineau F."/>
            <person name="Colpaert J."/>
            <person name="Kohler A."/>
            <person name="Nagy L.G."/>
            <person name="Floudas D."/>
            <person name="Copeland A."/>
            <person name="Barry K.W."/>
            <person name="Cichocki N."/>
            <person name="Veneault-Fourrey C."/>
            <person name="LaButti K."/>
            <person name="Lindquist E.A."/>
            <person name="Lipzen A."/>
            <person name="Lundell T."/>
            <person name="Morin E."/>
            <person name="Murat C."/>
            <person name="Sun H."/>
            <person name="Tunlid A."/>
            <person name="Henrissat B."/>
            <person name="Grigoriev I.V."/>
            <person name="Hibbett D.S."/>
            <person name="Martin F."/>
            <person name="Nordberg H.P."/>
            <person name="Cantor M.N."/>
            <person name="Hua S.X."/>
        </authorList>
    </citation>
    <scope>NUCLEOTIDE SEQUENCE [LARGE SCALE GENOMIC DNA]</scope>
    <source>
        <strain evidence="1 2">UH-Slu-Lm8-n1</strain>
    </source>
</reference>
<dbReference type="OrthoDB" id="2627868at2759"/>
<dbReference type="EMBL" id="KN835217">
    <property type="protein sequence ID" value="KIK43242.1"/>
    <property type="molecule type" value="Genomic_DNA"/>
</dbReference>
<dbReference type="AlphaFoldDB" id="A0A0D0BA73"/>
<proteinExistence type="predicted"/>